<organism evidence="9 10">
    <name type="scientific">Punica granatum</name>
    <name type="common">Pomegranate</name>
    <dbReference type="NCBI Taxonomy" id="22663"/>
    <lineage>
        <taxon>Eukaryota</taxon>
        <taxon>Viridiplantae</taxon>
        <taxon>Streptophyta</taxon>
        <taxon>Embryophyta</taxon>
        <taxon>Tracheophyta</taxon>
        <taxon>Spermatophyta</taxon>
        <taxon>Magnoliopsida</taxon>
        <taxon>eudicotyledons</taxon>
        <taxon>Gunneridae</taxon>
        <taxon>Pentapetalae</taxon>
        <taxon>rosids</taxon>
        <taxon>malvids</taxon>
        <taxon>Myrtales</taxon>
        <taxon>Lythraceae</taxon>
        <taxon>Punica</taxon>
    </lineage>
</organism>
<keyword evidence="9" id="KW-1185">Reference proteome</keyword>
<dbReference type="InterPro" id="IPR001611">
    <property type="entry name" value="Leu-rich_rpt"/>
</dbReference>
<comment type="subcellular location">
    <subcellularLocation>
        <location evidence="1">Cell membrane</location>
    </subcellularLocation>
</comment>
<dbReference type="GO" id="GO:0051707">
    <property type="term" value="P:response to other organism"/>
    <property type="evidence" value="ECO:0007669"/>
    <property type="project" value="UniProtKB-ARBA"/>
</dbReference>
<dbReference type="GeneID" id="116210022"/>
<evidence type="ECO:0000256" key="3">
    <source>
        <dbReference type="ARBA" id="ARBA00022614"/>
    </source>
</evidence>
<dbReference type="Proteomes" id="UP000515151">
    <property type="component" value="Chromosome 6"/>
</dbReference>
<dbReference type="GO" id="GO:0005886">
    <property type="term" value="C:plasma membrane"/>
    <property type="evidence" value="ECO:0007669"/>
    <property type="project" value="UniProtKB-SubCell"/>
</dbReference>
<feature type="domain" description="Disease resistance R13L4/SHOC-2-like LRR" evidence="8">
    <location>
        <begin position="176"/>
        <end position="317"/>
    </location>
</feature>
<evidence type="ECO:0000256" key="4">
    <source>
        <dbReference type="ARBA" id="ARBA00022729"/>
    </source>
</evidence>
<dbReference type="Gene3D" id="3.80.10.10">
    <property type="entry name" value="Ribonuclease Inhibitor"/>
    <property type="match status" value="3"/>
</dbReference>
<dbReference type="InterPro" id="IPR055414">
    <property type="entry name" value="LRR_R13L4/SHOC2-like"/>
</dbReference>
<dbReference type="FunFam" id="3.80.10.10:FF:000269">
    <property type="entry name" value="Piriformospora indica-insensitive protein 2"/>
    <property type="match status" value="1"/>
</dbReference>
<dbReference type="Pfam" id="PF13855">
    <property type="entry name" value="LRR_8"/>
    <property type="match status" value="1"/>
</dbReference>
<dbReference type="OrthoDB" id="676979at2759"/>
<evidence type="ECO:0000256" key="6">
    <source>
        <dbReference type="ARBA" id="ARBA00023136"/>
    </source>
</evidence>
<evidence type="ECO:0000256" key="7">
    <source>
        <dbReference type="SAM" id="SignalP"/>
    </source>
</evidence>
<dbReference type="AlphaFoldDB" id="A0A6P8DV60"/>
<evidence type="ECO:0000313" key="10">
    <source>
        <dbReference type="RefSeq" id="XP_031399670.1"/>
    </source>
</evidence>
<dbReference type="InterPro" id="IPR032675">
    <property type="entry name" value="LRR_dom_sf"/>
</dbReference>
<evidence type="ECO:0000256" key="5">
    <source>
        <dbReference type="ARBA" id="ARBA00022737"/>
    </source>
</evidence>
<accession>A0A6P8DV60</accession>
<reference evidence="9" key="1">
    <citation type="journal article" date="2020" name="Plant Biotechnol. J.">
        <title>The pomegranate (Punica granatum L.) draft genome dissects genetic divergence between soft- and hard-seeded cultivars.</title>
        <authorList>
            <person name="Luo X."/>
            <person name="Li H."/>
            <person name="Wu Z."/>
            <person name="Yao W."/>
            <person name="Zhao P."/>
            <person name="Cao D."/>
            <person name="Yu H."/>
            <person name="Li K."/>
            <person name="Poudel K."/>
            <person name="Zhao D."/>
            <person name="Zhang F."/>
            <person name="Xia X."/>
            <person name="Chen L."/>
            <person name="Wang Q."/>
            <person name="Jing D."/>
            <person name="Cao S."/>
        </authorList>
    </citation>
    <scope>NUCLEOTIDE SEQUENCE [LARGE SCALE GENOMIC DNA]</scope>
    <source>
        <strain evidence="9">cv. Tunisia</strain>
    </source>
</reference>
<feature type="chain" id="PRO_5028266379" evidence="7">
    <location>
        <begin position="33"/>
        <end position="500"/>
    </location>
</feature>
<dbReference type="Pfam" id="PF23598">
    <property type="entry name" value="LRR_14"/>
    <property type="match status" value="1"/>
</dbReference>
<keyword evidence="4 7" id="KW-0732">Signal</keyword>
<dbReference type="InterPro" id="IPR050994">
    <property type="entry name" value="At_inactive_RLKs"/>
</dbReference>
<keyword evidence="6" id="KW-0472">Membrane</keyword>
<evidence type="ECO:0000259" key="8">
    <source>
        <dbReference type="Pfam" id="PF23598"/>
    </source>
</evidence>
<keyword evidence="2" id="KW-1003">Cell membrane</keyword>
<evidence type="ECO:0000256" key="1">
    <source>
        <dbReference type="ARBA" id="ARBA00004236"/>
    </source>
</evidence>
<dbReference type="SUPFAM" id="SSF52058">
    <property type="entry name" value="L domain-like"/>
    <property type="match status" value="1"/>
</dbReference>
<keyword evidence="5" id="KW-0677">Repeat</keyword>
<dbReference type="PANTHER" id="PTHR48010">
    <property type="entry name" value="OS05G0588300 PROTEIN"/>
    <property type="match status" value="1"/>
</dbReference>
<dbReference type="FunFam" id="3.80.10.10:FF:000375">
    <property type="entry name" value="Piriformospora indica-insensitive protein 2"/>
    <property type="match status" value="1"/>
</dbReference>
<name>A0A6P8DV60_PUNGR</name>
<dbReference type="PANTHER" id="PTHR48010:SF5">
    <property type="entry name" value="PROTEIN TOO MANY MOUTHS"/>
    <property type="match status" value="1"/>
</dbReference>
<dbReference type="RefSeq" id="XP_031399670.1">
    <property type="nucleotide sequence ID" value="XM_031543810.1"/>
</dbReference>
<proteinExistence type="predicted"/>
<sequence>MRSRRRLDMETSSAFLFFTFTVMLCLALPSSAADGSGYSNGASDEAPMEKAEKEALYSAIRGFVGDWWNGSDLYPDPCGWTAIQGVSCDLFNGQWYVTSLNIGPVHDNSLDCAAKPLFTSHLFDLRHLKSLSFYNCFVSPDQTLPSDTYWDALSGSLESIEFRSNPGLVGGIPSSFGSLLNLRSLVILENGLKGTLPENLGNIPGLQRLVLAGNRFTGPIPSTFGRLSELLILDMSRNYLAGQLPASIGDLASLLKLDLSNNLLQGKLPSELGKLRNLTLMDLRNNNFSGGLTQSLQEMESLEELALSGNPVNGELNILEWQNLKSLAVLDLSRMGLRGEIPETFPQLKKIRYLGLSNNSLSGVLPPDLETLPNLSALYVNGNNLTGEMKFSAGFYSRMGRRLGAWDNPSLCYNADELGPTGNFPCRVRPCGDEKLEEEEKEMTVGHISRGKRLGGDGDVGGNSYLLPPLGFPSNGVSGFQCCNFCVDVLLLAIVLNYFL</sequence>
<evidence type="ECO:0000313" key="9">
    <source>
        <dbReference type="Proteomes" id="UP000515151"/>
    </source>
</evidence>
<protein>
    <submittedName>
        <fullName evidence="10">Piriformospora indica-insensitive protein 2-like</fullName>
    </submittedName>
</protein>
<evidence type="ECO:0000256" key="2">
    <source>
        <dbReference type="ARBA" id="ARBA00022475"/>
    </source>
</evidence>
<reference evidence="10" key="2">
    <citation type="submission" date="2025-08" db="UniProtKB">
        <authorList>
            <consortium name="RefSeq"/>
        </authorList>
    </citation>
    <scope>IDENTIFICATION</scope>
    <source>
        <tissue evidence="10">Leaf</tissue>
    </source>
</reference>
<gene>
    <name evidence="10" type="primary">LOC116210022</name>
</gene>
<keyword evidence="3" id="KW-0433">Leucine-rich repeat</keyword>
<dbReference type="FunFam" id="3.80.10.10:FF:000299">
    <property type="entry name" value="Piriformospora indica-insensitive protein 2"/>
    <property type="match status" value="1"/>
</dbReference>
<feature type="signal peptide" evidence="7">
    <location>
        <begin position="1"/>
        <end position="32"/>
    </location>
</feature>